<evidence type="ECO:0000313" key="10">
    <source>
        <dbReference type="EMBL" id="MBW4546119.1"/>
    </source>
</evidence>
<feature type="domain" description="Cation efflux protein transmembrane" evidence="8">
    <location>
        <begin position="16"/>
        <end position="207"/>
    </location>
</feature>
<dbReference type="Proteomes" id="UP000753908">
    <property type="component" value="Unassembled WGS sequence"/>
</dbReference>
<dbReference type="Pfam" id="PF16916">
    <property type="entry name" value="ZT_dimer"/>
    <property type="match status" value="1"/>
</dbReference>
<evidence type="ECO:0000256" key="3">
    <source>
        <dbReference type="ARBA" id="ARBA00022692"/>
    </source>
</evidence>
<feature type="transmembrane region" description="Helical" evidence="7">
    <location>
        <begin position="123"/>
        <end position="145"/>
    </location>
</feature>
<evidence type="ECO:0000256" key="2">
    <source>
        <dbReference type="ARBA" id="ARBA00022448"/>
    </source>
</evidence>
<evidence type="ECO:0000259" key="8">
    <source>
        <dbReference type="Pfam" id="PF01545"/>
    </source>
</evidence>
<dbReference type="PANTHER" id="PTHR43840:SF15">
    <property type="entry name" value="MITOCHONDRIAL METAL TRANSPORTER 1-RELATED"/>
    <property type="match status" value="1"/>
</dbReference>
<feature type="transmembrane region" description="Helical" evidence="7">
    <location>
        <begin position="12"/>
        <end position="35"/>
    </location>
</feature>
<feature type="domain" description="Cation efflux protein cytoplasmic" evidence="9">
    <location>
        <begin position="223"/>
        <end position="290"/>
    </location>
</feature>
<keyword evidence="2" id="KW-0813">Transport</keyword>
<accession>A0A951UAS7</accession>
<evidence type="ECO:0000313" key="11">
    <source>
        <dbReference type="Proteomes" id="UP000753908"/>
    </source>
</evidence>
<reference evidence="10" key="1">
    <citation type="submission" date="2021-05" db="EMBL/GenBank/DDBJ databases">
        <authorList>
            <person name="Pietrasiak N."/>
            <person name="Ward R."/>
            <person name="Stajich J.E."/>
            <person name="Kurbessoian T."/>
        </authorList>
    </citation>
    <scope>NUCLEOTIDE SEQUENCE</scope>
    <source>
        <strain evidence="10">CPER-KK1</strain>
    </source>
</reference>
<proteinExistence type="predicted"/>
<keyword evidence="3 7" id="KW-0812">Transmembrane</keyword>
<reference evidence="10" key="2">
    <citation type="journal article" date="2022" name="Microbiol. Resour. Announc.">
        <title>Metagenome Sequencing to Explore Phylogenomics of Terrestrial Cyanobacteria.</title>
        <authorList>
            <person name="Ward R.D."/>
            <person name="Stajich J.E."/>
            <person name="Johansen J.R."/>
            <person name="Huntemann M."/>
            <person name="Clum A."/>
            <person name="Foster B."/>
            <person name="Foster B."/>
            <person name="Roux S."/>
            <person name="Palaniappan K."/>
            <person name="Varghese N."/>
            <person name="Mukherjee S."/>
            <person name="Reddy T.B.K."/>
            <person name="Daum C."/>
            <person name="Copeland A."/>
            <person name="Chen I.A."/>
            <person name="Ivanova N.N."/>
            <person name="Kyrpides N.C."/>
            <person name="Shapiro N."/>
            <person name="Eloe-Fadrosh E.A."/>
            <person name="Pietrasiak N."/>
        </authorList>
    </citation>
    <scope>NUCLEOTIDE SEQUENCE</scope>
    <source>
        <strain evidence="10">CPER-KK1</strain>
    </source>
</reference>
<dbReference type="InterPro" id="IPR058533">
    <property type="entry name" value="Cation_efflux_TM"/>
</dbReference>
<evidence type="ECO:0000256" key="5">
    <source>
        <dbReference type="ARBA" id="ARBA00023136"/>
    </source>
</evidence>
<gene>
    <name evidence="10" type="ORF">KME25_16970</name>
</gene>
<dbReference type="InterPro" id="IPR027469">
    <property type="entry name" value="Cation_efflux_TMD_sf"/>
</dbReference>
<protein>
    <submittedName>
        <fullName evidence="10">Cation transporter</fullName>
    </submittedName>
</protein>
<organism evidence="10 11">
    <name type="scientific">Symplocastrum torsivum CPER-KK1</name>
    <dbReference type="NCBI Taxonomy" id="450513"/>
    <lineage>
        <taxon>Bacteria</taxon>
        <taxon>Bacillati</taxon>
        <taxon>Cyanobacteriota</taxon>
        <taxon>Cyanophyceae</taxon>
        <taxon>Oscillatoriophycideae</taxon>
        <taxon>Oscillatoriales</taxon>
        <taxon>Microcoleaceae</taxon>
        <taxon>Symplocastrum</taxon>
    </lineage>
</organism>
<dbReference type="PANTHER" id="PTHR43840">
    <property type="entry name" value="MITOCHONDRIAL METAL TRANSPORTER 1-RELATED"/>
    <property type="match status" value="1"/>
</dbReference>
<evidence type="ECO:0000259" key="9">
    <source>
        <dbReference type="Pfam" id="PF16916"/>
    </source>
</evidence>
<dbReference type="SUPFAM" id="SSF161111">
    <property type="entry name" value="Cation efflux protein transmembrane domain-like"/>
    <property type="match status" value="1"/>
</dbReference>
<feature type="transmembrane region" description="Helical" evidence="7">
    <location>
        <begin position="81"/>
        <end position="103"/>
    </location>
</feature>
<sequence>MTEGKNRAQVGRLILFTTLWLTLFVVLVKISAAWATRSLSLLAESLQTLLVSFSTLLSLLKLTKSDRSRSLSVYGHGKRETILTFLFIAFLGFAGWSLLGISAQQWVAITQGERLAFSVRVSLPLLQLLGVVIVTSLGLAILSLYQGRVLSNTALRFNGSQLLRDALLTLLVMAGLLGVLWGWVWIDVVLAILLLLLTAGSCWQVVSWHLPLLVQQTAIAPEVIAQIACQVGGVTHCYQIQSQGIVGRFVYIQMHLIIHPEFANSTSLIAARIENVIQERYSPVQVTFYIDDPSIELTTGSKSSLSPEVNRKNDPISGK</sequence>
<dbReference type="GO" id="GO:0016020">
    <property type="term" value="C:membrane"/>
    <property type="evidence" value="ECO:0007669"/>
    <property type="project" value="UniProtKB-SubCell"/>
</dbReference>
<feature type="compositionally biased region" description="Basic and acidic residues" evidence="6">
    <location>
        <begin position="309"/>
        <end position="319"/>
    </location>
</feature>
<name>A0A951UAS7_9CYAN</name>
<dbReference type="Pfam" id="PF01545">
    <property type="entry name" value="Cation_efflux"/>
    <property type="match status" value="1"/>
</dbReference>
<evidence type="ECO:0000256" key="1">
    <source>
        <dbReference type="ARBA" id="ARBA00004141"/>
    </source>
</evidence>
<dbReference type="InterPro" id="IPR050291">
    <property type="entry name" value="CDF_Transporter"/>
</dbReference>
<keyword evidence="5 7" id="KW-0472">Membrane</keyword>
<comment type="caution">
    <text evidence="10">The sequence shown here is derived from an EMBL/GenBank/DDBJ whole genome shotgun (WGS) entry which is preliminary data.</text>
</comment>
<dbReference type="EMBL" id="JAHHIF010000021">
    <property type="protein sequence ID" value="MBW4546119.1"/>
    <property type="molecule type" value="Genomic_DNA"/>
</dbReference>
<feature type="transmembrane region" description="Helical" evidence="7">
    <location>
        <begin position="190"/>
        <end position="210"/>
    </location>
</feature>
<feature type="region of interest" description="Disordered" evidence="6">
    <location>
        <begin position="300"/>
        <end position="319"/>
    </location>
</feature>
<dbReference type="GO" id="GO:0008324">
    <property type="term" value="F:monoatomic cation transmembrane transporter activity"/>
    <property type="evidence" value="ECO:0007669"/>
    <property type="project" value="InterPro"/>
</dbReference>
<comment type="subcellular location">
    <subcellularLocation>
        <location evidence="1">Membrane</location>
        <topology evidence="1">Multi-pass membrane protein</topology>
    </subcellularLocation>
</comment>
<evidence type="ECO:0000256" key="4">
    <source>
        <dbReference type="ARBA" id="ARBA00022989"/>
    </source>
</evidence>
<keyword evidence="4 7" id="KW-1133">Transmembrane helix</keyword>
<feature type="transmembrane region" description="Helical" evidence="7">
    <location>
        <begin position="166"/>
        <end position="184"/>
    </location>
</feature>
<dbReference type="InterPro" id="IPR027470">
    <property type="entry name" value="Cation_efflux_CTD"/>
</dbReference>
<feature type="transmembrane region" description="Helical" evidence="7">
    <location>
        <begin position="41"/>
        <end position="60"/>
    </location>
</feature>
<evidence type="ECO:0000256" key="6">
    <source>
        <dbReference type="SAM" id="MobiDB-lite"/>
    </source>
</evidence>
<dbReference type="Gene3D" id="1.20.1510.10">
    <property type="entry name" value="Cation efflux protein transmembrane domain"/>
    <property type="match status" value="1"/>
</dbReference>
<dbReference type="AlphaFoldDB" id="A0A951UAS7"/>
<evidence type="ECO:0000256" key="7">
    <source>
        <dbReference type="SAM" id="Phobius"/>
    </source>
</evidence>